<evidence type="ECO:0000313" key="2">
    <source>
        <dbReference type="Proteomes" id="UP001163644"/>
    </source>
</evidence>
<dbReference type="NCBIfam" id="TIGR03358">
    <property type="entry name" value="VI_chp_5"/>
    <property type="match status" value="1"/>
</dbReference>
<name>A0AA46ZY64_PSEVI</name>
<dbReference type="PANTHER" id="PTHR35850">
    <property type="entry name" value="CYTOPLASMIC PROTEIN-RELATED"/>
    <property type="match status" value="1"/>
</dbReference>
<dbReference type="Pfam" id="PF05591">
    <property type="entry name" value="T6SS_VipA"/>
    <property type="match status" value="1"/>
</dbReference>
<gene>
    <name evidence="1" type="primary">tssB</name>
    <name evidence="1" type="ORF">EZZ81_26415</name>
</gene>
<organism evidence="1 2">
    <name type="scientific">Pseudomonas viridiflava</name>
    <name type="common">Phytomonas viridiflava</name>
    <dbReference type="NCBI Taxonomy" id="33069"/>
    <lineage>
        <taxon>Bacteria</taxon>
        <taxon>Pseudomonadati</taxon>
        <taxon>Pseudomonadota</taxon>
        <taxon>Gammaproteobacteria</taxon>
        <taxon>Pseudomonadales</taxon>
        <taxon>Pseudomonadaceae</taxon>
        <taxon>Pseudomonas</taxon>
    </lineage>
</organism>
<reference evidence="1" key="1">
    <citation type="submission" date="2019-02" db="EMBL/GenBank/DDBJ databases">
        <authorList>
            <person name="Lutz S."/>
            <person name="Schori C."/>
            <person name="Ahrens C.H."/>
            <person name="Gueguen E."/>
        </authorList>
    </citation>
    <scope>NUCLEOTIDE SEQUENCE</scope>
    <source>
        <strain evidence="1">Psy35</strain>
    </source>
</reference>
<protein>
    <submittedName>
        <fullName evidence="1">Type VI secretion system contractile sheath small subunit</fullName>
    </submittedName>
</protein>
<accession>A0AA46ZY64</accession>
<evidence type="ECO:0000313" key="1">
    <source>
        <dbReference type="EMBL" id="UZA71577.1"/>
    </source>
</evidence>
<dbReference type="RefSeq" id="WP_029244033.1">
    <property type="nucleotide sequence ID" value="NZ_CP036495.1"/>
</dbReference>
<sequence length="168" mass="18649">MAKEGSVAPKERINVTFKPATGGNQEEIELPLKLLAIGDYTHRKDERKVEDRKPISIDKMTFDEVLAKQELELTLNVPNRLQDEEGVTEELPVKLRVNSMKDFNPASLVEQVPELKKLMELRDALVALKGPLGNAPAFRKAIESVLADDESRGRVLGELGLKQPAPDA</sequence>
<proteinExistence type="predicted"/>
<dbReference type="Proteomes" id="UP001163644">
    <property type="component" value="Chromosome"/>
</dbReference>
<dbReference type="AlphaFoldDB" id="A0AA46ZY64"/>
<dbReference type="PANTHER" id="PTHR35850:SF2">
    <property type="entry name" value="TYPE VI SECRETION SYSTEM CONTRACTILE SHEATH SMALL SUBUNIT"/>
    <property type="match status" value="1"/>
</dbReference>
<dbReference type="EMBL" id="CP036495">
    <property type="protein sequence ID" value="UZA71577.1"/>
    <property type="molecule type" value="Genomic_DNA"/>
</dbReference>
<dbReference type="InterPro" id="IPR008312">
    <property type="entry name" value="T6SS_TssB1"/>
</dbReference>
<dbReference type="PIRSF" id="PIRSF028301">
    <property type="entry name" value="UCP028301"/>
    <property type="match status" value="1"/>
</dbReference>